<dbReference type="Pfam" id="PF01965">
    <property type="entry name" value="DJ-1_PfpI"/>
    <property type="match status" value="1"/>
</dbReference>
<protein>
    <submittedName>
        <fullName evidence="3">DJ-1/PfpI family protein</fullName>
    </submittedName>
</protein>
<accession>A0A7V3J9H0</accession>
<evidence type="ECO:0000259" key="2">
    <source>
        <dbReference type="Pfam" id="PF01965"/>
    </source>
</evidence>
<reference evidence="3" key="1">
    <citation type="journal article" date="2020" name="mSystems">
        <title>Genome- and Community-Level Interaction Insights into Carbon Utilization and Element Cycling Functions of Hydrothermarchaeota in Hydrothermal Sediment.</title>
        <authorList>
            <person name="Zhou Z."/>
            <person name="Liu Y."/>
            <person name="Xu W."/>
            <person name="Pan J."/>
            <person name="Luo Z.H."/>
            <person name="Li M."/>
        </authorList>
    </citation>
    <scope>NUCLEOTIDE SEQUENCE [LARGE SCALE GENOMIC DNA]</scope>
    <source>
        <strain evidence="3">SpSt-757</strain>
    </source>
</reference>
<proteinExistence type="inferred from homology"/>
<name>A0A7V3J9H0_UNCC3</name>
<dbReference type="InterPro" id="IPR002818">
    <property type="entry name" value="DJ-1/PfpI"/>
</dbReference>
<comment type="caution">
    <text evidence="3">The sequence shown here is derived from an EMBL/GenBank/DDBJ whole genome shotgun (WGS) entry which is preliminary data.</text>
</comment>
<dbReference type="GO" id="GO:0005737">
    <property type="term" value="C:cytoplasm"/>
    <property type="evidence" value="ECO:0007669"/>
    <property type="project" value="TreeGrafter"/>
</dbReference>
<dbReference type="Gene3D" id="3.40.50.880">
    <property type="match status" value="1"/>
</dbReference>
<dbReference type="AlphaFoldDB" id="A0A7V3J9H0"/>
<comment type="similarity">
    <text evidence="1">Belongs to the peptidase C56 family.</text>
</comment>
<dbReference type="PROSITE" id="PS51276">
    <property type="entry name" value="PEPTIDASE_C56_PFPI"/>
    <property type="match status" value="1"/>
</dbReference>
<evidence type="ECO:0000313" key="3">
    <source>
        <dbReference type="EMBL" id="HFZ08800.1"/>
    </source>
</evidence>
<dbReference type="EMBL" id="DTGG01000053">
    <property type="protein sequence ID" value="HFZ08800.1"/>
    <property type="molecule type" value="Genomic_DNA"/>
</dbReference>
<gene>
    <name evidence="3" type="ORF">ENV41_01545</name>
</gene>
<dbReference type="PANTHER" id="PTHR48094:SF12">
    <property type="entry name" value="PARKINSON DISEASE PROTEIN 7 HOMOLOG"/>
    <property type="match status" value="1"/>
</dbReference>
<dbReference type="PANTHER" id="PTHR48094">
    <property type="entry name" value="PROTEIN/NUCLEIC ACID DEGLYCASE DJ-1-RELATED"/>
    <property type="match status" value="1"/>
</dbReference>
<dbReference type="SUPFAM" id="SSF52317">
    <property type="entry name" value="Class I glutamine amidotransferase-like"/>
    <property type="match status" value="1"/>
</dbReference>
<organism evidence="3">
    <name type="scientific">candidate division CPR3 bacterium</name>
    <dbReference type="NCBI Taxonomy" id="2268181"/>
    <lineage>
        <taxon>Bacteria</taxon>
        <taxon>Bacteria division CPR3</taxon>
    </lineage>
</organism>
<dbReference type="CDD" id="cd03135">
    <property type="entry name" value="GATase1_DJ-1"/>
    <property type="match status" value="1"/>
</dbReference>
<sequence>MAKVLLVIASKNFRDEEYARPKEILESEGVEVKTASSRLGAIRGKLGMEATADLLLSQVNIDDFDGIVFIGGPGAVEYFESETALNLVRQVYAKKKIVAAICIAPSILANAGILKGKNATAFPSEIDNLKNKGANYTAESVTVDGNIITANGPEAAEEFGKKIAEGLVV</sequence>
<dbReference type="InterPro" id="IPR006286">
    <property type="entry name" value="C56_PfpI-like"/>
</dbReference>
<dbReference type="InterPro" id="IPR050325">
    <property type="entry name" value="Prot/Nucl_acid_deglycase"/>
</dbReference>
<dbReference type="InterPro" id="IPR029062">
    <property type="entry name" value="Class_I_gatase-like"/>
</dbReference>
<feature type="domain" description="DJ-1/PfpI" evidence="2">
    <location>
        <begin position="3"/>
        <end position="165"/>
    </location>
</feature>
<evidence type="ECO:0000256" key="1">
    <source>
        <dbReference type="ARBA" id="ARBA00008542"/>
    </source>
</evidence>